<dbReference type="EMBL" id="CM046396">
    <property type="protein sequence ID" value="KAI8538703.1"/>
    <property type="molecule type" value="Genomic_DNA"/>
</dbReference>
<protein>
    <submittedName>
        <fullName evidence="1">Uncharacterized protein</fullName>
    </submittedName>
</protein>
<reference evidence="1" key="1">
    <citation type="submission" date="2022-02" db="EMBL/GenBank/DDBJ databases">
        <title>Plant Genome Project.</title>
        <authorList>
            <person name="Zhang R.-G."/>
        </authorList>
    </citation>
    <scope>NUCLEOTIDE SEQUENCE</scope>
    <source>
        <strain evidence="1">AT1</strain>
    </source>
</reference>
<evidence type="ECO:0000313" key="2">
    <source>
        <dbReference type="Proteomes" id="UP001062846"/>
    </source>
</evidence>
<organism evidence="1 2">
    <name type="scientific">Rhododendron molle</name>
    <name type="common">Chinese azalea</name>
    <name type="synonym">Azalea mollis</name>
    <dbReference type="NCBI Taxonomy" id="49168"/>
    <lineage>
        <taxon>Eukaryota</taxon>
        <taxon>Viridiplantae</taxon>
        <taxon>Streptophyta</taxon>
        <taxon>Embryophyta</taxon>
        <taxon>Tracheophyta</taxon>
        <taxon>Spermatophyta</taxon>
        <taxon>Magnoliopsida</taxon>
        <taxon>eudicotyledons</taxon>
        <taxon>Gunneridae</taxon>
        <taxon>Pentapetalae</taxon>
        <taxon>asterids</taxon>
        <taxon>Ericales</taxon>
        <taxon>Ericaceae</taxon>
        <taxon>Ericoideae</taxon>
        <taxon>Rhodoreae</taxon>
        <taxon>Rhododendron</taxon>
    </lineage>
</organism>
<evidence type="ECO:0000313" key="1">
    <source>
        <dbReference type="EMBL" id="KAI8538703.1"/>
    </source>
</evidence>
<name>A0ACC0MEB2_RHOML</name>
<keyword evidence="2" id="KW-1185">Reference proteome</keyword>
<gene>
    <name evidence="1" type="ORF">RHMOL_Rhmol09G0125000</name>
</gene>
<proteinExistence type="predicted"/>
<accession>A0ACC0MEB2</accession>
<dbReference type="Proteomes" id="UP001062846">
    <property type="component" value="Chromosome 9"/>
</dbReference>
<comment type="caution">
    <text evidence="1">The sequence shown here is derived from an EMBL/GenBank/DDBJ whole genome shotgun (WGS) entry which is preliminary data.</text>
</comment>
<sequence>MADFKDKGLSNANIPFLAMITKMCEEAGVKGEKGDNLGHHGCFKAIAKVTERKSSKMSHPSQESRPKARKGAARREEWNEIIVSNCEAIQTALRRGKRKMDKHMRYVKYCAEKIGVFTNEPYVPTMEDEQPTTSEEDEDDEEDEEEMSFLSRHVARTMVFGKDGGKICFLFPYLGVEKELEEGVGEEEEEEEEEDDEEEEKDKLISPNRREGVKASSNSNRRNAGSSSPNPIIQTLRTTAAKFHQFLAQAETTLTILTSEKIDQNQEQEKGKLDDQSKLLDSNSGTVESLKSLLQWEMEAGKDREALEIVKKLASAQPEETEWKFLMARMLSETGST</sequence>